<evidence type="ECO:0000313" key="2">
    <source>
        <dbReference type="Proteomes" id="UP000265520"/>
    </source>
</evidence>
<proteinExistence type="predicted"/>
<reference evidence="1 2" key="1">
    <citation type="journal article" date="2018" name="Front. Plant Sci.">
        <title>Red Clover (Trifolium pratense) and Zigzag Clover (T. medium) - A Picture of Genomic Similarities and Differences.</title>
        <authorList>
            <person name="Dluhosova J."/>
            <person name="Istvanek J."/>
            <person name="Nedelnik J."/>
            <person name="Repkova J."/>
        </authorList>
    </citation>
    <scope>NUCLEOTIDE SEQUENCE [LARGE SCALE GENOMIC DNA]</scope>
    <source>
        <strain evidence="2">cv. 10/8</strain>
        <tissue evidence="1">Leaf</tissue>
    </source>
</reference>
<keyword evidence="2" id="KW-1185">Reference proteome</keyword>
<accession>A0A392UDF9</accession>
<feature type="non-terminal residue" evidence="1">
    <location>
        <position position="50"/>
    </location>
</feature>
<organism evidence="1 2">
    <name type="scientific">Trifolium medium</name>
    <dbReference type="NCBI Taxonomy" id="97028"/>
    <lineage>
        <taxon>Eukaryota</taxon>
        <taxon>Viridiplantae</taxon>
        <taxon>Streptophyta</taxon>
        <taxon>Embryophyta</taxon>
        <taxon>Tracheophyta</taxon>
        <taxon>Spermatophyta</taxon>
        <taxon>Magnoliopsida</taxon>
        <taxon>eudicotyledons</taxon>
        <taxon>Gunneridae</taxon>
        <taxon>Pentapetalae</taxon>
        <taxon>rosids</taxon>
        <taxon>fabids</taxon>
        <taxon>Fabales</taxon>
        <taxon>Fabaceae</taxon>
        <taxon>Papilionoideae</taxon>
        <taxon>50 kb inversion clade</taxon>
        <taxon>NPAAA clade</taxon>
        <taxon>Hologalegina</taxon>
        <taxon>IRL clade</taxon>
        <taxon>Trifolieae</taxon>
        <taxon>Trifolium</taxon>
    </lineage>
</organism>
<protein>
    <submittedName>
        <fullName evidence="1">Uncharacterized protein</fullName>
    </submittedName>
</protein>
<comment type="caution">
    <text evidence="1">The sequence shown here is derived from an EMBL/GenBank/DDBJ whole genome shotgun (WGS) entry which is preliminary data.</text>
</comment>
<sequence>MVLIMQPLQAPRSRDDRAICAWGTGMSTFSRKQLSIRTSPLTGACSRTRD</sequence>
<dbReference type="AlphaFoldDB" id="A0A392UDF9"/>
<dbReference type="Proteomes" id="UP000265520">
    <property type="component" value="Unassembled WGS sequence"/>
</dbReference>
<dbReference type="EMBL" id="LXQA010782148">
    <property type="protein sequence ID" value="MCI70744.1"/>
    <property type="molecule type" value="Genomic_DNA"/>
</dbReference>
<name>A0A392UDF9_9FABA</name>
<evidence type="ECO:0000313" key="1">
    <source>
        <dbReference type="EMBL" id="MCI70744.1"/>
    </source>
</evidence>